<evidence type="ECO:0000313" key="1">
    <source>
        <dbReference type="EMBL" id="MFC6017579.1"/>
    </source>
</evidence>
<accession>A0ABW1K7J6</accession>
<sequence>MPDLTRAIDLVIGSLDGHPLLPRIAAVRPVDVIGGLVGLALILGERIAGPDGQDAYRASLLDLQAHERLRVLFADQPEETTS</sequence>
<evidence type="ECO:0000313" key="2">
    <source>
        <dbReference type="Proteomes" id="UP001596203"/>
    </source>
</evidence>
<protein>
    <submittedName>
        <fullName evidence="1">Uncharacterized protein</fullName>
    </submittedName>
</protein>
<comment type="caution">
    <text evidence="1">The sequence shown here is derived from an EMBL/GenBank/DDBJ whole genome shotgun (WGS) entry which is preliminary data.</text>
</comment>
<reference evidence="2" key="1">
    <citation type="journal article" date="2019" name="Int. J. Syst. Evol. Microbiol.">
        <title>The Global Catalogue of Microorganisms (GCM) 10K type strain sequencing project: providing services to taxonomists for standard genome sequencing and annotation.</title>
        <authorList>
            <consortium name="The Broad Institute Genomics Platform"/>
            <consortium name="The Broad Institute Genome Sequencing Center for Infectious Disease"/>
            <person name="Wu L."/>
            <person name="Ma J."/>
        </authorList>
    </citation>
    <scope>NUCLEOTIDE SEQUENCE [LARGE SCALE GENOMIC DNA]</scope>
    <source>
        <strain evidence="2">ZS-35-S2</strain>
    </source>
</reference>
<gene>
    <name evidence="1" type="ORF">ACFP2T_15355</name>
</gene>
<organism evidence="1 2">
    <name type="scientific">Plantactinospora solaniradicis</name>
    <dbReference type="NCBI Taxonomy" id="1723736"/>
    <lineage>
        <taxon>Bacteria</taxon>
        <taxon>Bacillati</taxon>
        <taxon>Actinomycetota</taxon>
        <taxon>Actinomycetes</taxon>
        <taxon>Micromonosporales</taxon>
        <taxon>Micromonosporaceae</taxon>
        <taxon>Plantactinospora</taxon>
    </lineage>
</organism>
<dbReference type="Proteomes" id="UP001596203">
    <property type="component" value="Unassembled WGS sequence"/>
</dbReference>
<dbReference type="RefSeq" id="WP_377421931.1">
    <property type="nucleotide sequence ID" value="NZ_JBHSPR010000010.1"/>
</dbReference>
<proteinExistence type="predicted"/>
<keyword evidence="2" id="KW-1185">Reference proteome</keyword>
<name>A0ABW1K7J6_9ACTN</name>
<dbReference type="EMBL" id="JBHSPR010000010">
    <property type="protein sequence ID" value="MFC6017579.1"/>
    <property type="molecule type" value="Genomic_DNA"/>
</dbReference>